<comment type="caution">
    <text evidence="2">The sequence shown here is derived from an EMBL/GenBank/DDBJ whole genome shotgun (WGS) entry which is preliminary data.</text>
</comment>
<name>A0AA38U3N4_9AGAR</name>
<evidence type="ECO:0000313" key="2">
    <source>
        <dbReference type="EMBL" id="KAJ3831762.1"/>
    </source>
</evidence>
<protein>
    <submittedName>
        <fullName evidence="2">Uncharacterized protein</fullName>
    </submittedName>
</protein>
<organism evidence="2 3">
    <name type="scientific">Lentinula raphanica</name>
    <dbReference type="NCBI Taxonomy" id="153919"/>
    <lineage>
        <taxon>Eukaryota</taxon>
        <taxon>Fungi</taxon>
        <taxon>Dikarya</taxon>
        <taxon>Basidiomycota</taxon>
        <taxon>Agaricomycotina</taxon>
        <taxon>Agaricomycetes</taxon>
        <taxon>Agaricomycetidae</taxon>
        <taxon>Agaricales</taxon>
        <taxon>Marasmiineae</taxon>
        <taxon>Omphalotaceae</taxon>
        <taxon>Lentinula</taxon>
    </lineage>
</organism>
<feature type="chain" id="PRO_5041219288" evidence="1">
    <location>
        <begin position="23"/>
        <end position="189"/>
    </location>
</feature>
<keyword evidence="3" id="KW-1185">Reference proteome</keyword>
<dbReference type="AlphaFoldDB" id="A0AA38U3N4"/>
<accession>A0AA38U3N4</accession>
<gene>
    <name evidence="2" type="ORF">F5878DRAFT_647365</name>
</gene>
<dbReference type="EMBL" id="MU807251">
    <property type="protein sequence ID" value="KAJ3831762.1"/>
    <property type="molecule type" value="Genomic_DNA"/>
</dbReference>
<keyword evidence="1" id="KW-0732">Signal</keyword>
<sequence>MTRFALRTILIFGAISSSGVLAAPTLTPPSTTVEFQALQSSDPPIGDRPVVDVLKTRAFGMPDGVTSNVKTTVNQIIGVLRSFKSESQNHSIDPQAEDEANLLRVMEMRKGLNSSLSPRVDKLHQLLCRGSFKAKHAEEVKTIVNEIYEDVISTVAQFEKVSGHAVVTDTIKTTRTGGDAGLVAKAVKE</sequence>
<evidence type="ECO:0000256" key="1">
    <source>
        <dbReference type="SAM" id="SignalP"/>
    </source>
</evidence>
<reference evidence="2" key="1">
    <citation type="submission" date="2022-08" db="EMBL/GenBank/DDBJ databases">
        <authorList>
            <consortium name="DOE Joint Genome Institute"/>
            <person name="Min B."/>
            <person name="Riley R."/>
            <person name="Sierra-Patev S."/>
            <person name="Naranjo-Ortiz M."/>
            <person name="Looney B."/>
            <person name="Konkel Z."/>
            <person name="Slot J.C."/>
            <person name="Sakamoto Y."/>
            <person name="Steenwyk J.L."/>
            <person name="Rokas A."/>
            <person name="Carro J."/>
            <person name="Camarero S."/>
            <person name="Ferreira P."/>
            <person name="Molpeceres G."/>
            <person name="Ruiz-Duenas F.J."/>
            <person name="Serrano A."/>
            <person name="Henrissat B."/>
            <person name="Drula E."/>
            <person name="Hughes K.W."/>
            <person name="Mata J.L."/>
            <person name="Ishikawa N.K."/>
            <person name="Vargas-Isla R."/>
            <person name="Ushijima S."/>
            <person name="Smith C.A."/>
            <person name="Ahrendt S."/>
            <person name="Andreopoulos W."/>
            <person name="He G."/>
            <person name="Labutti K."/>
            <person name="Lipzen A."/>
            <person name="Ng V."/>
            <person name="Sandor L."/>
            <person name="Barry K."/>
            <person name="Martinez A.T."/>
            <person name="Xiao Y."/>
            <person name="Gibbons J.G."/>
            <person name="Terashima K."/>
            <person name="Hibbett D.S."/>
            <person name="Grigoriev I.V."/>
        </authorList>
    </citation>
    <scope>NUCLEOTIDE SEQUENCE</scope>
    <source>
        <strain evidence="2">TFB9207</strain>
    </source>
</reference>
<proteinExistence type="predicted"/>
<feature type="signal peptide" evidence="1">
    <location>
        <begin position="1"/>
        <end position="22"/>
    </location>
</feature>
<evidence type="ECO:0000313" key="3">
    <source>
        <dbReference type="Proteomes" id="UP001163846"/>
    </source>
</evidence>
<dbReference type="Proteomes" id="UP001163846">
    <property type="component" value="Unassembled WGS sequence"/>
</dbReference>